<dbReference type="InterPro" id="IPR027363">
    <property type="entry name" value="M1Pi_N"/>
</dbReference>
<dbReference type="NCBIfam" id="TIGR00524">
    <property type="entry name" value="eIF-2B_rel"/>
    <property type="match status" value="1"/>
</dbReference>
<dbReference type="PANTHER" id="PTHR43475">
    <property type="entry name" value="METHYLTHIORIBOSE-1-PHOSPHATE ISOMERASE"/>
    <property type="match status" value="1"/>
</dbReference>
<comment type="function">
    <text evidence="2">Catalyzes the interconversion of methylthioribose-1-phosphate (MTR-1-P) into methylthioribulose-1-phosphate (MTRu-1-P).</text>
</comment>
<dbReference type="Gene3D" id="1.20.120.420">
    <property type="entry name" value="translation initiation factor eif-2b, domain 1"/>
    <property type="match status" value="1"/>
</dbReference>
<comment type="pathway">
    <text evidence="2">Amino-acid biosynthesis; L-methionine biosynthesis via salvage pathway; L-methionine from S-methyl-5-thio-alpha-D-ribose 1-phosphate: step 1/6.</text>
</comment>
<dbReference type="FunFam" id="1.20.120.420:FF:000003">
    <property type="entry name" value="Methylthioribose-1-phosphate isomerase"/>
    <property type="match status" value="1"/>
</dbReference>
<dbReference type="EC" id="5.3.1.23" evidence="2"/>
<reference evidence="3 4" key="1">
    <citation type="submission" date="2014-04" db="EMBL/GenBank/DDBJ databases">
        <title>Draft Genome Sequence of Synergistes jonesii.</title>
        <authorList>
            <person name="Coil D.A."/>
            <person name="Eisen J.A."/>
            <person name="Holland-Moritz H.E."/>
        </authorList>
    </citation>
    <scope>NUCLEOTIDE SEQUENCE [LARGE SCALE GENOMIC DNA]</scope>
    <source>
        <strain evidence="3 4">78-1</strain>
    </source>
</reference>
<evidence type="ECO:0000256" key="1">
    <source>
        <dbReference type="ARBA" id="ARBA00023235"/>
    </source>
</evidence>
<dbReference type="Pfam" id="PF01008">
    <property type="entry name" value="IF-2B"/>
    <property type="match status" value="1"/>
</dbReference>
<dbReference type="GO" id="GO:0019509">
    <property type="term" value="P:L-methionine salvage from methylthioadenosine"/>
    <property type="evidence" value="ECO:0007669"/>
    <property type="project" value="UniProtKB-UniRule"/>
</dbReference>
<evidence type="ECO:0000313" key="3">
    <source>
        <dbReference type="EMBL" id="KEJ91834.1"/>
    </source>
</evidence>
<dbReference type="UniPathway" id="UPA00904">
    <property type="reaction ID" value="UER00874"/>
</dbReference>
<proteinExistence type="inferred from homology"/>
<comment type="similarity">
    <text evidence="2">Belongs to the EIF-2B alpha/beta/delta subunits family. MtnA subfamily.</text>
</comment>
<dbReference type="InterPro" id="IPR042529">
    <property type="entry name" value="IF_2B-like_C"/>
</dbReference>
<feature type="active site" description="Proton donor" evidence="2">
    <location>
        <position position="228"/>
    </location>
</feature>
<organism evidence="3 4">
    <name type="scientific">Synergistes jonesii</name>
    <dbReference type="NCBI Taxonomy" id="2754"/>
    <lineage>
        <taxon>Bacteria</taxon>
        <taxon>Thermotogati</taxon>
        <taxon>Synergistota</taxon>
        <taxon>Synergistia</taxon>
        <taxon>Synergistales</taxon>
        <taxon>Synergistaceae</taxon>
        <taxon>Synergistes</taxon>
    </lineage>
</organism>
<dbReference type="SUPFAM" id="SSF100950">
    <property type="entry name" value="NagB/RpiA/CoA transferase-like"/>
    <property type="match status" value="1"/>
</dbReference>
<dbReference type="InterPro" id="IPR005251">
    <property type="entry name" value="IF-M1Pi"/>
</dbReference>
<dbReference type="STRING" id="2754.EH55_07650"/>
<feature type="site" description="Transition state stabilizer" evidence="2">
    <location>
        <position position="148"/>
    </location>
</feature>
<keyword evidence="1 2" id="KW-0413">Isomerase</keyword>
<dbReference type="PANTHER" id="PTHR43475:SF1">
    <property type="entry name" value="METHYLTHIORIBOSE-1-PHOSPHATE ISOMERASE"/>
    <property type="match status" value="1"/>
</dbReference>
<dbReference type="FunFam" id="3.40.50.10470:FF:000006">
    <property type="entry name" value="Methylthioribose-1-phosphate isomerase"/>
    <property type="match status" value="1"/>
</dbReference>
<feature type="binding site" evidence="2">
    <location>
        <position position="187"/>
    </location>
    <ligand>
        <name>substrate</name>
    </ligand>
</feature>
<dbReference type="NCBIfam" id="TIGR00512">
    <property type="entry name" value="salvage_mtnA"/>
    <property type="match status" value="1"/>
</dbReference>
<dbReference type="GO" id="GO:0046523">
    <property type="term" value="F:S-methyl-5-thioribose-1-phosphate isomerase activity"/>
    <property type="evidence" value="ECO:0007669"/>
    <property type="project" value="UniProtKB-UniRule"/>
</dbReference>
<dbReference type="InterPro" id="IPR011559">
    <property type="entry name" value="Initiation_fac_2B_a/b/d"/>
</dbReference>
<keyword evidence="4" id="KW-1185">Reference proteome</keyword>
<dbReference type="InterPro" id="IPR037171">
    <property type="entry name" value="NagB/RpiA_transferase-like"/>
</dbReference>
<dbReference type="PATRIC" id="fig|2754.20.peg.1032"/>
<accession>A0A073IPZ0</accession>
<name>A0A073IPZ0_9BACT</name>
<feature type="binding site" evidence="2">
    <location>
        <begin position="238"/>
        <end position="239"/>
    </location>
    <ligand>
        <name>substrate</name>
    </ligand>
</feature>
<keyword evidence="2" id="KW-0486">Methionine biosynthesis</keyword>
<dbReference type="eggNOG" id="COG0182">
    <property type="taxonomic scope" value="Bacteria"/>
</dbReference>
<feature type="binding site" evidence="2">
    <location>
        <position position="80"/>
    </location>
    <ligand>
        <name>substrate</name>
    </ligand>
</feature>
<dbReference type="Proteomes" id="UP000027665">
    <property type="component" value="Unassembled WGS sequence"/>
</dbReference>
<evidence type="ECO:0000256" key="2">
    <source>
        <dbReference type="HAMAP-Rule" id="MF_01678"/>
    </source>
</evidence>
<dbReference type="OrthoDB" id="9803436at2"/>
<dbReference type="EMBL" id="JMKI01000037">
    <property type="protein sequence ID" value="KEJ91834.1"/>
    <property type="molecule type" value="Genomic_DNA"/>
</dbReference>
<keyword evidence="2" id="KW-0028">Amino-acid biosynthesis</keyword>
<dbReference type="RefSeq" id="WP_037977409.1">
    <property type="nucleotide sequence ID" value="NZ_CAMETI010000006.1"/>
</dbReference>
<comment type="caution">
    <text evidence="3">The sequence shown here is derived from an EMBL/GenBank/DDBJ whole genome shotgun (WGS) entry which is preliminary data.</text>
</comment>
<protein>
    <recommendedName>
        <fullName evidence="2">Methylthioribose-1-phosphate isomerase</fullName>
        <shortName evidence="2">M1Pi</shortName>
        <shortName evidence="2">MTR-1-P isomerase</shortName>
        <ecNumber evidence="2">5.3.1.23</ecNumber>
    </recommendedName>
    <alternativeName>
        <fullName evidence="2">S-methyl-5-thioribose-1-phosphate isomerase</fullName>
    </alternativeName>
</protein>
<dbReference type="AlphaFoldDB" id="A0A073IPZ0"/>
<gene>
    <name evidence="2" type="primary">mtnA</name>
    <name evidence="3" type="ORF">EH55_07650</name>
</gene>
<dbReference type="Gene3D" id="3.40.50.10470">
    <property type="entry name" value="Translation initiation factor eif-2b, domain 2"/>
    <property type="match status" value="1"/>
</dbReference>
<dbReference type="NCBIfam" id="NF004326">
    <property type="entry name" value="PRK05720.1"/>
    <property type="match status" value="1"/>
</dbReference>
<evidence type="ECO:0000313" key="4">
    <source>
        <dbReference type="Proteomes" id="UP000027665"/>
    </source>
</evidence>
<dbReference type="InterPro" id="IPR000649">
    <property type="entry name" value="IF-2B-related"/>
</dbReference>
<feature type="binding site" evidence="2">
    <location>
        <begin position="46"/>
        <end position="48"/>
    </location>
    <ligand>
        <name>substrate</name>
    </ligand>
</feature>
<sequence length="339" mass="36827">MLPETIKWEDKKLTLLDQRLLPFELRRVVCESAEETARAIKEMVVRGAPAIGVAAAYGLALAAANGGDFDEAAKLLAASRPTAVNLFWAVERMKDLYHANKDKPNDEMCRVMEAEAVKIHNEDIEINRKIGFYGQSVLPRTGAALTHCNAGALATAGYGTALGVFRAAAEAGKEIKIFADETRPRLQGALLTSFELSSDGFDVTVITDSTAAFLMSRRKIDAVITGADRIAANGDAANKIGTYSLAIAARFHGVPFYVAAPLSTFDLKCASGADIPIEYRDGREVRELRGVKVMPEDTDVWNPSFDVTPRSLITGIITERGIIRAPLAENIKKTIEEDR</sequence>
<comment type="catalytic activity">
    <reaction evidence="2">
        <text>5-(methylsulfanyl)-alpha-D-ribose 1-phosphate = 5-(methylsulfanyl)-D-ribulose 1-phosphate</text>
        <dbReference type="Rhea" id="RHEA:19989"/>
        <dbReference type="ChEBI" id="CHEBI:58533"/>
        <dbReference type="ChEBI" id="CHEBI:58548"/>
        <dbReference type="EC" id="5.3.1.23"/>
    </reaction>
</comment>
<dbReference type="HAMAP" id="MF_01678">
    <property type="entry name" value="Salvage_MtnA"/>
    <property type="match status" value="1"/>
</dbReference>